<feature type="domain" description="EGF-like" evidence="5">
    <location>
        <begin position="70"/>
        <end position="85"/>
    </location>
</feature>
<dbReference type="InterPro" id="IPR018097">
    <property type="entry name" value="EGF_Ca-bd_CS"/>
</dbReference>
<comment type="caution">
    <text evidence="6">The sequence shown here is derived from an EMBL/GenBank/DDBJ whole genome shotgun (WGS) entry which is preliminary data.</text>
</comment>
<keyword evidence="1" id="KW-0245">EGF-like domain</keyword>
<dbReference type="PROSITE" id="PS01186">
    <property type="entry name" value="EGF_2"/>
    <property type="match status" value="1"/>
</dbReference>
<dbReference type="InterPro" id="IPR001881">
    <property type="entry name" value="EGF-like_Ca-bd_dom"/>
</dbReference>
<gene>
    <name evidence="6" type="ORF">GSLYS_00014129001</name>
</gene>
<dbReference type="InterPro" id="IPR049883">
    <property type="entry name" value="NOTCH1_EGF-like"/>
</dbReference>
<dbReference type="FunFam" id="2.10.25.10:FF:000119">
    <property type="entry name" value="vitamin K-dependent protein S"/>
    <property type="match status" value="1"/>
</dbReference>
<dbReference type="SUPFAM" id="SSF57184">
    <property type="entry name" value="Growth factor receptor domain"/>
    <property type="match status" value="1"/>
</dbReference>
<dbReference type="Pfam" id="PF07645">
    <property type="entry name" value="EGF_CA"/>
    <property type="match status" value="2"/>
</dbReference>
<evidence type="ECO:0000256" key="1">
    <source>
        <dbReference type="ARBA" id="ARBA00022536"/>
    </source>
</evidence>
<keyword evidence="7" id="KW-1185">Reference proteome</keyword>
<dbReference type="PANTHER" id="PTHR24034:SF209">
    <property type="entry name" value="EGF-LIKE DOMAIN-CONTAINING PROTEIN"/>
    <property type="match status" value="1"/>
</dbReference>
<evidence type="ECO:0000313" key="7">
    <source>
        <dbReference type="Proteomes" id="UP001497497"/>
    </source>
</evidence>
<protein>
    <recommendedName>
        <fullName evidence="5">EGF-like domain-containing protein</fullName>
    </recommendedName>
</protein>
<evidence type="ECO:0000259" key="5">
    <source>
        <dbReference type="PROSITE" id="PS01186"/>
    </source>
</evidence>
<evidence type="ECO:0000256" key="2">
    <source>
        <dbReference type="ARBA" id="ARBA00022729"/>
    </source>
</evidence>
<keyword evidence="2" id="KW-0732">Signal</keyword>
<evidence type="ECO:0000313" key="6">
    <source>
        <dbReference type="EMBL" id="CAL1540480.1"/>
    </source>
</evidence>
<dbReference type="PROSITE" id="PS01187">
    <property type="entry name" value="EGF_CA"/>
    <property type="match status" value="1"/>
</dbReference>
<keyword evidence="3" id="KW-0677">Repeat</keyword>
<proteinExistence type="predicted"/>
<dbReference type="InterPro" id="IPR000742">
    <property type="entry name" value="EGF"/>
</dbReference>
<evidence type="ECO:0000256" key="3">
    <source>
        <dbReference type="ARBA" id="ARBA00022737"/>
    </source>
</evidence>
<organism evidence="6 7">
    <name type="scientific">Lymnaea stagnalis</name>
    <name type="common">Great pond snail</name>
    <name type="synonym">Helix stagnalis</name>
    <dbReference type="NCBI Taxonomy" id="6523"/>
    <lineage>
        <taxon>Eukaryota</taxon>
        <taxon>Metazoa</taxon>
        <taxon>Spiralia</taxon>
        <taxon>Lophotrochozoa</taxon>
        <taxon>Mollusca</taxon>
        <taxon>Gastropoda</taxon>
        <taxon>Heterobranchia</taxon>
        <taxon>Euthyneura</taxon>
        <taxon>Panpulmonata</taxon>
        <taxon>Hygrophila</taxon>
        <taxon>Lymnaeoidea</taxon>
        <taxon>Lymnaeidae</taxon>
        <taxon>Lymnaea</taxon>
    </lineage>
</organism>
<feature type="non-terminal residue" evidence="6">
    <location>
        <position position="1"/>
    </location>
</feature>
<dbReference type="SMART" id="SM00179">
    <property type="entry name" value="EGF_CA"/>
    <property type="match status" value="2"/>
</dbReference>
<evidence type="ECO:0000256" key="4">
    <source>
        <dbReference type="ARBA" id="ARBA00023157"/>
    </source>
</evidence>
<reference evidence="6 7" key="1">
    <citation type="submission" date="2024-04" db="EMBL/GenBank/DDBJ databases">
        <authorList>
            <consortium name="Genoscope - CEA"/>
            <person name="William W."/>
        </authorList>
    </citation>
    <scope>NUCLEOTIDE SEQUENCE [LARGE SCALE GENOMIC DNA]</scope>
</reference>
<keyword evidence="4" id="KW-1015">Disulfide bond</keyword>
<dbReference type="Gene3D" id="2.10.25.10">
    <property type="entry name" value="Laminin"/>
    <property type="match status" value="2"/>
</dbReference>
<dbReference type="SMART" id="SM00181">
    <property type="entry name" value="EGF"/>
    <property type="match status" value="2"/>
</dbReference>
<dbReference type="AlphaFoldDB" id="A0AAV2I1H0"/>
<accession>A0AAV2I1H0</accession>
<dbReference type="EMBL" id="CAXITT010000384">
    <property type="protein sequence ID" value="CAL1540480.1"/>
    <property type="molecule type" value="Genomic_DNA"/>
</dbReference>
<dbReference type="InterPro" id="IPR050751">
    <property type="entry name" value="ECM_structural_protein"/>
</dbReference>
<name>A0AAV2I1H0_LYMST</name>
<dbReference type="Proteomes" id="UP001497497">
    <property type="component" value="Unassembled WGS sequence"/>
</dbReference>
<sequence>DINECTDLNVNMTCDLRVETCYNTQGSYKCNCIEGYSRNTANICEDIDECKLSIDGCQQMCHNFEGRYNCECDSGYVLDSDRKQCLRSMKEVDFAD</sequence>
<dbReference type="InterPro" id="IPR009030">
    <property type="entry name" value="Growth_fac_rcpt_cys_sf"/>
</dbReference>
<dbReference type="PANTHER" id="PTHR24034">
    <property type="entry name" value="EGF-LIKE DOMAIN-CONTAINING PROTEIN"/>
    <property type="match status" value="1"/>
</dbReference>
<dbReference type="GO" id="GO:0005509">
    <property type="term" value="F:calcium ion binding"/>
    <property type="evidence" value="ECO:0007669"/>
    <property type="project" value="InterPro"/>
</dbReference>